<evidence type="ECO:0008006" key="4">
    <source>
        <dbReference type="Google" id="ProtNLM"/>
    </source>
</evidence>
<dbReference type="Gene3D" id="1.10.150.400">
    <property type="match status" value="1"/>
</dbReference>
<evidence type="ECO:0000313" key="3">
    <source>
        <dbReference type="Proteomes" id="UP001596169"/>
    </source>
</evidence>
<dbReference type="Gene3D" id="3.40.50.1000">
    <property type="entry name" value="HAD superfamily/HAD-like"/>
    <property type="match status" value="1"/>
</dbReference>
<evidence type="ECO:0000313" key="2">
    <source>
        <dbReference type="EMBL" id="MFC6121243.1"/>
    </source>
</evidence>
<keyword evidence="3" id="KW-1185">Reference proteome</keyword>
<sequence length="675" mass="78164">MKKFKLKTVDVWDTILRRNCHPDFIKRSTSYYFFLKYHKIHNIDSVEQLFVKRVETEHTIGQENMALGYDDEYLIQDVIRRWVENYISAEQYDTAAISHELYNWEMEQEKKNIYLDPGIKEFLAQYPADTTLFLSDFYTSADDLKKLLNSAGMHASIIADGVSSIDVCLNKRSGKLFDFVQQKYQLSPTDWVHIGDNEWSDVKMPASKGINSIRYLPTEQHQLREQKEFLWNNNDALTETLINNIIQEHSETENLKDNFLLGLKTTPLIAGFCLNILERAISSGSEKIFFLTREGEFFIKAFDVLIKHFKNNVSEIKLPEIDILEVSRLATFAPSLQEISLKEMMRVWNLYSTQSLGALFKTLNVDIAEFQDLIDKYAIPAEQQIQYPWQDARVQQLFDDASFKKKLWQHVLQQRSLLKHYFETKGLRDDMDIKVCIVDVGWRGTIHDNIALLYPNIHFTGVYLGLQKFLNDQPSNTSKFAFGPNLNHQLEYPHFLDSVAPIEMITNSPSGSVTGYEEKNGKFVAIRKIDDDENTAWSKFTKTFQEGILAGMESFSIAVLSYGLTHDQVRGYALKVWDVLISGNNKSLTDAFSNLNHNETFGLGGYVKKSQVPSTREILGALWNKVYRKNLISFIKANQWSEGIRNRDNLTWLNKNVLALTIDLAVFYKKNFYRK</sequence>
<proteinExistence type="predicted"/>
<dbReference type="EMBL" id="JBHSRG010000005">
    <property type="protein sequence ID" value="MFC6121243.1"/>
    <property type="molecule type" value="Genomic_DNA"/>
</dbReference>
<dbReference type="RefSeq" id="WP_108700987.1">
    <property type="nucleotide sequence ID" value="NZ_JBHSRG010000005.1"/>
</dbReference>
<name>A0ABW1PZ40_9ENTR</name>
<organism evidence="2 3">
    <name type="scientific">Citrobacter bitternis</name>
    <dbReference type="NCBI Taxonomy" id="1585982"/>
    <lineage>
        <taxon>Bacteria</taxon>
        <taxon>Pseudomonadati</taxon>
        <taxon>Pseudomonadota</taxon>
        <taxon>Gammaproteobacteria</taxon>
        <taxon>Enterobacterales</taxon>
        <taxon>Enterobacteriaceae</taxon>
        <taxon>Citrobacter</taxon>
    </lineage>
</organism>
<dbReference type="InterPro" id="IPR023214">
    <property type="entry name" value="HAD_sf"/>
</dbReference>
<accession>A0ABW1PZ40</accession>
<reference evidence="3" key="1">
    <citation type="journal article" date="2019" name="Int. J. Syst. Evol. Microbiol.">
        <title>The Global Catalogue of Microorganisms (GCM) 10K type strain sequencing project: providing services to taxonomists for standard genome sequencing and annotation.</title>
        <authorList>
            <consortium name="The Broad Institute Genomics Platform"/>
            <consortium name="The Broad Institute Genome Sequencing Center for Infectious Disease"/>
            <person name="Wu L."/>
            <person name="Ma J."/>
        </authorList>
    </citation>
    <scope>NUCLEOTIDE SEQUENCE [LARGE SCALE GENOMIC DNA]</scope>
    <source>
        <strain evidence="3">JCM30009</strain>
    </source>
</reference>
<dbReference type="SUPFAM" id="SSF56784">
    <property type="entry name" value="HAD-like"/>
    <property type="match status" value="1"/>
</dbReference>
<comment type="caution">
    <text evidence="2">The sequence shown here is derived from an EMBL/GenBank/DDBJ whole genome shotgun (WGS) entry which is preliminary data.</text>
</comment>
<keyword evidence="1" id="KW-0479">Metal-binding</keyword>
<evidence type="ECO:0000256" key="1">
    <source>
        <dbReference type="ARBA" id="ARBA00022723"/>
    </source>
</evidence>
<gene>
    <name evidence="2" type="ORF">ACFPZP_09290</name>
</gene>
<protein>
    <recommendedName>
        <fullName evidence="4">HAD family hydrolase</fullName>
    </recommendedName>
</protein>
<dbReference type="InterPro" id="IPR036412">
    <property type="entry name" value="HAD-like_sf"/>
</dbReference>
<dbReference type="Proteomes" id="UP001596169">
    <property type="component" value="Unassembled WGS sequence"/>
</dbReference>